<evidence type="ECO:0000259" key="1">
    <source>
        <dbReference type="PROSITE" id="PS51340"/>
    </source>
</evidence>
<comment type="caution">
    <text evidence="2">The sequence shown here is derived from an EMBL/GenBank/DDBJ whole genome shotgun (WGS) entry which is preliminary data.</text>
</comment>
<dbReference type="GO" id="GO:0019634">
    <property type="term" value="P:organic phosphonate metabolic process"/>
    <property type="evidence" value="ECO:0007669"/>
    <property type="project" value="InterPro"/>
</dbReference>
<dbReference type="Pfam" id="PF05861">
    <property type="entry name" value="PhnI"/>
    <property type="match status" value="1"/>
</dbReference>
<dbReference type="Gene3D" id="2.40.33.20">
    <property type="entry name" value="PK beta-barrel domain-like"/>
    <property type="match status" value="1"/>
</dbReference>
<evidence type="ECO:0000313" key="3">
    <source>
        <dbReference type="Proteomes" id="UP000050465"/>
    </source>
</evidence>
<sequence length="567" mass="62729">MSYVSVKGGEKAIQNAEALLKAKRRGDHHIPELSIEQIKQQMALAVDRVMCEGSLYDPDLAALAIKQSWGDLVEAIFLLRAYRTTLPRLYYTQPLDTSKILIERRISSIFKDIPGGQQLGPTFDYIHRLLDFKLAAEDNQPVAPSHESSHIPTDTPRALNAIAQEDLIQPEASTHSFNAHSSEPDPFDLTRTPLNLPANRDARLQTLARADEGFLLSLAYSTQRGFGNSHPFAGEIRMGEVEVVIEPEELGFEVVIGQITTTEVQMVNQFKGNKKLAPQFTRGYGLTFGYNERKAMAMAIVDRALRAKEFGEEIKGPAQQEEFVLSHSDNVEAQGFVQHLKLPHYIDFQSELNMVRKMREDFQRSQVQQSQVKYSEAETSQAKQSLAPAGTVKAVSSSTKHNFSKVNRDSILLIAGLGVQDDAHAGKTVQHRSRVAKDPNQPNLRQVHLIHAELHHELKSAGFTVAPGQMGENITTQGIDLLNLPVNTRLHIGSAAVIEITGLRNPCKQLDQMQSGLMAAVIDYDAQGNILRKAGVMSTVITGGEVFPGDDIRVALPPEPHQPLDRV</sequence>
<dbReference type="PANTHER" id="PTHR36930">
    <property type="entry name" value="METAL-SULFUR CLUSTER BIOSYNTHESIS PROTEINS YUAD-RELATED"/>
    <property type="match status" value="1"/>
</dbReference>
<dbReference type="GO" id="GO:0030170">
    <property type="term" value="F:pyridoxal phosphate binding"/>
    <property type="evidence" value="ECO:0007669"/>
    <property type="project" value="InterPro"/>
</dbReference>
<dbReference type="EMBL" id="LJZR01000066">
    <property type="protein sequence ID" value="KPQ32178.1"/>
    <property type="molecule type" value="Genomic_DNA"/>
</dbReference>
<dbReference type="GO" id="GO:0030151">
    <property type="term" value="F:molybdenum ion binding"/>
    <property type="evidence" value="ECO:0007669"/>
    <property type="project" value="InterPro"/>
</dbReference>
<dbReference type="PANTHER" id="PTHR36930:SF1">
    <property type="entry name" value="MOSC DOMAIN-CONTAINING PROTEIN"/>
    <property type="match status" value="1"/>
</dbReference>
<name>A0A0N8KLX8_9CYAN</name>
<dbReference type="PROSITE" id="PS51340">
    <property type="entry name" value="MOSC"/>
    <property type="match status" value="1"/>
</dbReference>
<dbReference type="InterPro" id="IPR005302">
    <property type="entry name" value="MoCF_Sase_C"/>
</dbReference>
<dbReference type="SUPFAM" id="SSF50800">
    <property type="entry name" value="PK beta-barrel domain-like"/>
    <property type="match status" value="1"/>
</dbReference>
<dbReference type="STRING" id="1666911.HLUCCA11_22140"/>
<evidence type="ECO:0000313" key="2">
    <source>
        <dbReference type="EMBL" id="KPQ32178.1"/>
    </source>
</evidence>
<protein>
    <submittedName>
        <fullName evidence="2">Alpha-D-ribose 1-methylphosphonate 5-triphosphate synthase subunit PhnI</fullName>
    </submittedName>
</protein>
<gene>
    <name evidence="2" type="primary">phnI</name>
    <name evidence="2" type="ORF">HLUCCA11_22140</name>
</gene>
<proteinExistence type="predicted"/>
<dbReference type="PATRIC" id="fig|1666911.3.peg.4760"/>
<dbReference type="InterPro" id="IPR011037">
    <property type="entry name" value="Pyrv_Knase-like_insert_dom_sf"/>
</dbReference>
<dbReference type="InterPro" id="IPR008773">
    <property type="entry name" value="PhnI"/>
</dbReference>
<feature type="domain" description="MOSC" evidence="1">
    <location>
        <begin position="406"/>
        <end position="555"/>
    </location>
</feature>
<dbReference type="Proteomes" id="UP000050465">
    <property type="component" value="Unassembled WGS sequence"/>
</dbReference>
<dbReference type="Pfam" id="PF03473">
    <property type="entry name" value="MOSC"/>
    <property type="match status" value="1"/>
</dbReference>
<dbReference type="AlphaFoldDB" id="A0A0N8KLX8"/>
<reference evidence="2 3" key="1">
    <citation type="submission" date="2015-09" db="EMBL/GenBank/DDBJ databases">
        <title>Identification and resolution of microdiversity through metagenomic sequencing of parallel consortia.</title>
        <authorList>
            <person name="Nelson W.C."/>
            <person name="Romine M.F."/>
            <person name="Lindemann S.R."/>
        </authorList>
    </citation>
    <scope>NUCLEOTIDE SEQUENCE [LARGE SCALE GENOMIC DNA]</scope>
    <source>
        <strain evidence="2">Ana</strain>
    </source>
</reference>
<organism evidence="2 3">
    <name type="scientific">Phormidesmis priestleyi Ana</name>
    <dbReference type="NCBI Taxonomy" id="1666911"/>
    <lineage>
        <taxon>Bacteria</taxon>
        <taxon>Bacillati</taxon>
        <taxon>Cyanobacteriota</taxon>
        <taxon>Cyanophyceae</taxon>
        <taxon>Leptolyngbyales</taxon>
        <taxon>Leptolyngbyaceae</taxon>
        <taxon>Phormidesmis</taxon>
    </lineage>
</organism>
<accession>A0A0N8KLX8</accession>
<dbReference type="InterPro" id="IPR052716">
    <property type="entry name" value="MOSC_domain"/>
</dbReference>
<dbReference type="GO" id="GO:0003824">
    <property type="term" value="F:catalytic activity"/>
    <property type="evidence" value="ECO:0007669"/>
    <property type="project" value="InterPro"/>
</dbReference>